<dbReference type="PANTHER" id="PTHR47339:SF1">
    <property type="entry name" value="CELL DIVISION CONTROL PROTEIN 24"/>
    <property type="match status" value="1"/>
</dbReference>
<dbReference type="InterPro" id="IPR035899">
    <property type="entry name" value="DBL_dom_sf"/>
</dbReference>
<keyword evidence="6" id="KW-1185">Reference proteome</keyword>
<dbReference type="SMART" id="SM00325">
    <property type="entry name" value="RhoGEF"/>
    <property type="match status" value="1"/>
</dbReference>
<sequence>MASVYSSSSQGPSRANSRNGQHPRPPLDRMPSTFSDTPVATNSALNKVASASSSLYQNCRTVLERLYRVPGFAERFIDPAEAGGEGAGGAAGGSGSNLMEGQDGLGGAVSSDPVSRSLHTLRLGSSLCFLFNALALPHQLDVNPAATMSNLKACQRGTAHFVMACKQDLRWADQDLFAIHELYGQDTNGVVKVINTVTKLLDLLEEQGVLLEAPEAPEAGATPAGPSDDRSMVVREILDSERKYVQDLEVLQDYQRQVQANDIITQDQIHHLFLNLNTLADFQRRFLIGVEANASRPPDEQRFGHLFLQMEDHFSVYEPYCANLTAAQDLAIAENAALGKLSNVLDPVSELAPLLIKPVQRLCKYPLLLATLVKNTPDTTPHYAELQSGLESIMRVTDKVNETKRREDNRQAVIDLGRRVEDWKGHDITSFGELLLQETFFVIKNDSEREYNVYLFERIILCCKESGNSGKKSNKSNSIAKKPVQKKPTMLQLKGRIFVNNVTGATAHHRNGQCLLEVRWRGDVAEEAFTIKCRTEELLKQWQKTITKAVEDSSHRRRQQHLSAGRRSDRGLASPMSQFPATPITEMGPQGSSIYSYGSEASSPYPYANPAQPSFPPGHHANAFDDEYDDGFSYEPTESGRSTPSTMARRAGSNTRSLPAEQRDQQQYGAARPRAHTEDSSSAVINQWRNQTPGSSNGPPSLPRGASHASNGSESHSLRSSASSRQLRSKQSSEWGGQSPAVGYGRLPGDEETTPRQGTSGGISRQASHGQAPSSYPQAPPLVRNRSASSPNIYQPGFPPAMSSPQLSEQEWAAYQQAGATRHPYAQYSSSGGAIPAGQGPSSSASRQALHKGSGTNSGGTLASASSASTNKKRFSSSSNGTDRSSATSNQSLGTSPSSGLPPSGSLPSLPSASYNNPQQSGNGFSRSSSSTLVSPSTNHSLPPLPPAAAQAQAVASSSAVRVKVTFGEDTFVVVVLATVTHRELVDKVLKKIRLCGRSGIEASSLRLRYQDEDGDRILITSEEDVMMAFEAVRSMSPPGSGAPQTLVLFATVDPGANA</sequence>
<feature type="compositionally biased region" description="Low complexity" evidence="1">
    <location>
        <begin position="853"/>
        <end position="870"/>
    </location>
</feature>
<dbReference type="GO" id="GO:0005085">
    <property type="term" value="F:guanyl-nucleotide exchange factor activity"/>
    <property type="evidence" value="ECO:0007669"/>
    <property type="project" value="InterPro"/>
</dbReference>
<dbReference type="Proteomes" id="UP000193467">
    <property type="component" value="Unassembled WGS sequence"/>
</dbReference>
<feature type="compositionally biased region" description="Polar residues" evidence="1">
    <location>
        <begin position="639"/>
        <end position="657"/>
    </location>
</feature>
<dbReference type="InterPro" id="IPR033511">
    <property type="entry name" value="Cdc24/Scd1_PH_dom"/>
</dbReference>
<evidence type="ECO:0008006" key="7">
    <source>
        <dbReference type="Google" id="ProtNLM"/>
    </source>
</evidence>
<feature type="compositionally biased region" description="Polar residues" evidence="1">
    <location>
        <begin position="680"/>
        <end position="699"/>
    </location>
</feature>
<dbReference type="PROSITE" id="PS51745">
    <property type="entry name" value="PB1"/>
    <property type="match status" value="1"/>
</dbReference>
<dbReference type="GO" id="GO:0031106">
    <property type="term" value="P:septin ring organization"/>
    <property type="evidence" value="ECO:0007669"/>
    <property type="project" value="TreeGrafter"/>
</dbReference>
<dbReference type="OrthoDB" id="1594986at2759"/>
<dbReference type="GO" id="GO:0030010">
    <property type="term" value="P:establishment of cell polarity"/>
    <property type="evidence" value="ECO:0007669"/>
    <property type="project" value="TreeGrafter"/>
</dbReference>
<dbReference type="Pfam" id="PF06395">
    <property type="entry name" value="CDC24"/>
    <property type="match status" value="1"/>
</dbReference>
<feature type="compositionally biased region" description="Gly residues" evidence="1">
    <location>
        <begin position="84"/>
        <end position="95"/>
    </location>
</feature>
<dbReference type="Pfam" id="PF00564">
    <property type="entry name" value="PB1"/>
    <property type="match status" value="1"/>
</dbReference>
<dbReference type="SMART" id="SM00666">
    <property type="entry name" value="PB1"/>
    <property type="match status" value="1"/>
</dbReference>
<dbReference type="InterPro" id="IPR053026">
    <property type="entry name" value="CDC42_GEF"/>
</dbReference>
<evidence type="ECO:0000259" key="3">
    <source>
        <dbReference type="PROSITE" id="PS50010"/>
    </source>
</evidence>
<comment type="caution">
    <text evidence="5">The sequence shown here is derived from an EMBL/GenBank/DDBJ whole genome shotgun (WGS) entry which is preliminary data.</text>
</comment>
<dbReference type="Pfam" id="PF00621">
    <property type="entry name" value="RhoGEF"/>
    <property type="match status" value="1"/>
</dbReference>
<feature type="compositionally biased region" description="Polar residues" evidence="1">
    <location>
        <begin position="755"/>
        <end position="777"/>
    </location>
</feature>
<name>A0A1Y2FPM4_9BASI</name>
<dbReference type="GO" id="GO:0005634">
    <property type="term" value="C:nucleus"/>
    <property type="evidence" value="ECO:0007669"/>
    <property type="project" value="TreeGrafter"/>
</dbReference>
<feature type="region of interest" description="Disordered" evidence="1">
    <location>
        <begin position="550"/>
        <end position="810"/>
    </location>
</feature>
<evidence type="ECO:0000313" key="5">
    <source>
        <dbReference type="EMBL" id="ORY85941.1"/>
    </source>
</evidence>
<dbReference type="FunCoup" id="A0A1Y2FPM4">
    <property type="interactions" value="43"/>
</dbReference>
<evidence type="ECO:0000256" key="1">
    <source>
        <dbReference type="SAM" id="MobiDB-lite"/>
    </source>
</evidence>
<dbReference type="InterPro" id="IPR053793">
    <property type="entry name" value="PB1-like"/>
</dbReference>
<dbReference type="PANTHER" id="PTHR47339">
    <property type="entry name" value="CELL DIVISION CONTROL PROTEIN 24"/>
    <property type="match status" value="1"/>
</dbReference>
<evidence type="ECO:0000259" key="2">
    <source>
        <dbReference type="PROSITE" id="PS50003"/>
    </source>
</evidence>
<dbReference type="InParanoid" id="A0A1Y2FPM4"/>
<feature type="compositionally biased region" description="Low complexity" evidence="1">
    <location>
        <begin position="926"/>
        <end position="946"/>
    </location>
</feature>
<feature type="region of interest" description="Disordered" evidence="1">
    <location>
        <begin position="84"/>
        <end position="106"/>
    </location>
</feature>
<feature type="compositionally biased region" description="Polar residues" evidence="1">
    <location>
        <begin position="913"/>
        <end position="925"/>
    </location>
</feature>
<gene>
    <name evidence="5" type="ORF">BCR35DRAFT_289805</name>
</gene>
<dbReference type="SUPFAM" id="SSF48065">
    <property type="entry name" value="DBL homology domain (DH-domain)"/>
    <property type="match status" value="1"/>
</dbReference>
<dbReference type="SUPFAM" id="SSF50729">
    <property type="entry name" value="PH domain-like"/>
    <property type="match status" value="1"/>
</dbReference>
<reference evidence="5 6" key="1">
    <citation type="submission" date="2016-07" db="EMBL/GenBank/DDBJ databases">
        <title>Pervasive Adenine N6-methylation of Active Genes in Fungi.</title>
        <authorList>
            <consortium name="DOE Joint Genome Institute"/>
            <person name="Mondo S.J."/>
            <person name="Dannebaum R.O."/>
            <person name="Kuo R.C."/>
            <person name="Labutti K."/>
            <person name="Haridas S."/>
            <person name="Kuo A."/>
            <person name="Salamov A."/>
            <person name="Ahrendt S.R."/>
            <person name="Lipzen A."/>
            <person name="Sullivan W."/>
            <person name="Andreopoulos W.B."/>
            <person name="Clum A."/>
            <person name="Lindquist E."/>
            <person name="Daum C."/>
            <person name="Ramamoorthy G.K."/>
            <person name="Gryganskyi A."/>
            <person name="Culley D."/>
            <person name="Magnuson J.K."/>
            <person name="James T.Y."/>
            <person name="O'Malley M.A."/>
            <person name="Stajich J.E."/>
            <person name="Spatafora J.W."/>
            <person name="Visel A."/>
            <person name="Grigoriev I.V."/>
        </authorList>
    </citation>
    <scope>NUCLEOTIDE SEQUENCE [LARGE SCALE GENOMIC DNA]</scope>
    <source>
        <strain evidence="5 6">62-1032</strain>
    </source>
</reference>
<dbReference type="GO" id="GO:0043332">
    <property type="term" value="C:mating projection tip"/>
    <property type="evidence" value="ECO:0007669"/>
    <property type="project" value="TreeGrafter"/>
</dbReference>
<dbReference type="InterPro" id="IPR010481">
    <property type="entry name" value="Cdc24/Scd1_N"/>
</dbReference>
<dbReference type="AlphaFoldDB" id="A0A1Y2FPM4"/>
<feature type="compositionally biased region" description="Low complexity" evidence="1">
    <location>
        <begin position="713"/>
        <end position="734"/>
    </location>
</feature>
<dbReference type="Pfam" id="PF15411">
    <property type="entry name" value="PH_10"/>
    <property type="match status" value="1"/>
</dbReference>
<dbReference type="Gene3D" id="1.20.900.10">
    <property type="entry name" value="Dbl homology (DH) domain"/>
    <property type="match status" value="1"/>
</dbReference>
<dbReference type="Gene3D" id="2.30.29.30">
    <property type="entry name" value="Pleckstrin-homology domain (PH domain)/Phosphotyrosine-binding domain (PTB)"/>
    <property type="match status" value="1"/>
</dbReference>
<dbReference type="SMART" id="SM00233">
    <property type="entry name" value="PH"/>
    <property type="match status" value="1"/>
</dbReference>
<dbReference type="PROSITE" id="PS50003">
    <property type="entry name" value="PH_DOMAIN"/>
    <property type="match status" value="1"/>
</dbReference>
<dbReference type="InterPro" id="IPR001849">
    <property type="entry name" value="PH_domain"/>
</dbReference>
<dbReference type="Gene3D" id="3.10.20.90">
    <property type="entry name" value="Phosphatidylinositol 3-kinase Catalytic Subunit, Chain A, domain 1"/>
    <property type="match status" value="1"/>
</dbReference>
<dbReference type="InterPro" id="IPR000270">
    <property type="entry name" value="PB1_dom"/>
</dbReference>
<dbReference type="InterPro" id="IPR000219">
    <property type="entry name" value="DH_dom"/>
</dbReference>
<dbReference type="GO" id="GO:0005737">
    <property type="term" value="C:cytoplasm"/>
    <property type="evidence" value="ECO:0007669"/>
    <property type="project" value="TreeGrafter"/>
</dbReference>
<proteinExistence type="predicted"/>
<dbReference type="EMBL" id="MCGR01000015">
    <property type="protein sequence ID" value="ORY85941.1"/>
    <property type="molecule type" value="Genomic_DNA"/>
</dbReference>
<feature type="region of interest" description="Disordered" evidence="1">
    <location>
        <begin position="824"/>
        <end position="946"/>
    </location>
</feature>
<dbReference type="CDD" id="cd05992">
    <property type="entry name" value="PB1"/>
    <property type="match status" value="1"/>
</dbReference>
<feature type="compositionally biased region" description="Polar residues" evidence="1">
    <location>
        <begin position="876"/>
        <end position="891"/>
    </location>
</feature>
<dbReference type="SUPFAM" id="SSF54277">
    <property type="entry name" value="CAD &amp; PB1 domains"/>
    <property type="match status" value="1"/>
</dbReference>
<feature type="domain" description="PB1" evidence="4">
    <location>
        <begin position="960"/>
        <end position="1041"/>
    </location>
</feature>
<evidence type="ECO:0000259" key="4">
    <source>
        <dbReference type="PROSITE" id="PS51745"/>
    </source>
</evidence>
<evidence type="ECO:0000313" key="6">
    <source>
        <dbReference type="Proteomes" id="UP000193467"/>
    </source>
</evidence>
<dbReference type="GO" id="GO:0000935">
    <property type="term" value="C:division septum"/>
    <property type="evidence" value="ECO:0007669"/>
    <property type="project" value="TreeGrafter"/>
</dbReference>
<feature type="compositionally biased region" description="Low complexity" evidence="1">
    <location>
        <begin position="591"/>
        <end position="603"/>
    </location>
</feature>
<dbReference type="PROSITE" id="PS50010">
    <property type="entry name" value="DH_2"/>
    <property type="match status" value="1"/>
</dbReference>
<feature type="compositionally biased region" description="Low complexity" evidence="1">
    <location>
        <begin position="892"/>
        <end position="912"/>
    </location>
</feature>
<protein>
    <recommendedName>
        <fullName evidence="7">CDC24 calponin</fullName>
    </recommendedName>
</protein>
<accession>A0A1Y2FPM4</accession>
<feature type="domain" description="DH" evidence="3">
    <location>
        <begin position="229"/>
        <end position="403"/>
    </location>
</feature>
<organism evidence="5 6">
    <name type="scientific">Leucosporidium creatinivorum</name>
    <dbReference type="NCBI Taxonomy" id="106004"/>
    <lineage>
        <taxon>Eukaryota</taxon>
        <taxon>Fungi</taxon>
        <taxon>Dikarya</taxon>
        <taxon>Basidiomycota</taxon>
        <taxon>Pucciniomycotina</taxon>
        <taxon>Microbotryomycetes</taxon>
        <taxon>Leucosporidiales</taxon>
        <taxon>Leucosporidium</taxon>
    </lineage>
</organism>
<dbReference type="InterPro" id="IPR011993">
    <property type="entry name" value="PH-like_dom_sf"/>
</dbReference>
<dbReference type="CDD" id="cd00160">
    <property type="entry name" value="RhoGEF"/>
    <property type="match status" value="1"/>
</dbReference>
<feature type="region of interest" description="Disordered" evidence="1">
    <location>
        <begin position="1"/>
        <end position="39"/>
    </location>
</feature>
<feature type="domain" description="PH" evidence="2">
    <location>
        <begin position="427"/>
        <end position="551"/>
    </location>
</feature>
<dbReference type="STRING" id="106004.A0A1Y2FPM4"/>
<feature type="compositionally biased region" description="Polar residues" evidence="1">
    <location>
        <begin position="1"/>
        <end position="20"/>
    </location>
</feature>
<dbReference type="CDD" id="cd13246">
    <property type="entry name" value="PH_Scd1"/>
    <property type="match status" value="1"/>
</dbReference>